<dbReference type="PANTHER" id="PTHR43390:SF1">
    <property type="entry name" value="CHLOROPLAST PROCESSING PEPTIDASE"/>
    <property type="match status" value="1"/>
</dbReference>
<gene>
    <name evidence="8" type="primary">lepB</name>
    <name evidence="8" type="ORF">P4T90_02080</name>
</gene>
<comment type="catalytic activity">
    <reaction evidence="1 6">
        <text>Cleavage of hydrophobic, N-terminal signal or leader sequences from secreted and periplasmic proteins.</text>
        <dbReference type="EC" id="3.4.21.89"/>
    </reaction>
</comment>
<sequence>MNSFTREMFSWFKSIVVALVLLYICRSFLFVPTIVHGESMMPNLQDGNRLIVSKVGSIHRFDEITFKAPDENANYVKRVIGLPGDTISMKNDVLYVNGRSYKESYLNPNRKTGVNLTEDFTLKDLTGKSKVPPNSLFVLGDNRTNSKDSRYFGFISKNAVIGKVEVRFWPFNEMEVMK</sequence>
<reference evidence="8 9" key="1">
    <citation type="submission" date="2023-03" db="EMBL/GenBank/DDBJ databases">
        <title>Bacillus Genome Sequencing.</title>
        <authorList>
            <person name="Dunlap C."/>
        </authorList>
    </citation>
    <scope>NUCLEOTIDE SEQUENCE [LARGE SCALE GENOMIC DNA]</scope>
    <source>
        <strain evidence="8 9">B-23453</strain>
    </source>
</reference>
<dbReference type="GO" id="GO:0009003">
    <property type="term" value="F:signal peptidase activity"/>
    <property type="evidence" value="ECO:0007669"/>
    <property type="project" value="UniProtKB-EC"/>
</dbReference>
<dbReference type="PRINTS" id="PR00727">
    <property type="entry name" value="LEADERPTASE"/>
</dbReference>
<feature type="domain" description="Peptidase S26" evidence="7">
    <location>
        <begin position="9"/>
        <end position="169"/>
    </location>
</feature>
<dbReference type="Proteomes" id="UP001341444">
    <property type="component" value="Unassembled WGS sequence"/>
</dbReference>
<keyword evidence="5 6" id="KW-0378">Hydrolase</keyword>
<dbReference type="Pfam" id="PF10502">
    <property type="entry name" value="Peptidase_S26"/>
    <property type="match status" value="1"/>
</dbReference>
<comment type="subcellular location">
    <subcellularLocation>
        <location evidence="2">Cell membrane</location>
        <topology evidence="2">Single-pass type II membrane protein</topology>
    </subcellularLocation>
    <subcellularLocation>
        <location evidence="6">Membrane</location>
        <topology evidence="6">Single-pass type II membrane protein</topology>
    </subcellularLocation>
</comment>
<evidence type="ECO:0000256" key="6">
    <source>
        <dbReference type="RuleBase" id="RU362042"/>
    </source>
</evidence>
<dbReference type="InterPro" id="IPR036286">
    <property type="entry name" value="LexA/Signal_pep-like_sf"/>
</dbReference>
<evidence type="ECO:0000256" key="1">
    <source>
        <dbReference type="ARBA" id="ARBA00000677"/>
    </source>
</evidence>
<comment type="similarity">
    <text evidence="3 6">Belongs to the peptidase S26 family.</text>
</comment>
<name>A0ABU6MBS5_9BACI</name>
<dbReference type="SUPFAM" id="SSF51306">
    <property type="entry name" value="LexA/Signal peptidase"/>
    <property type="match status" value="1"/>
</dbReference>
<keyword evidence="6" id="KW-0645">Protease</keyword>
<dbReference type="InterPro" id="IPR000223">
    <property type="entry name" value="Pept_S26A_signal_pept_1"/>
</dbReference>
<evidence type="ECO:0000259" key="7">
    <source>
        <dbReference type="Pfam" id="PF10502"/>
    </source>
</evidence>
<dbReference type="NCBIfam" id="TIGR02227">
    <property type="entry name" value="sigpep_I_bact"/>
    <property type="match status" value="1"/>
</dbReference>
<dbReference type="CDD" id="cd06530">
    <property type="entry name" value="S26_SPase_I"/>
    <property type="match status" value="1"/>
</dbReference>
<dbReference type="InterPro" id="IPR019533">
    <property type="entry name" value="Peptidase_S26"/>
</dbReference>
<organism evidence="8 9">
    <name type="scientific">Heyndrickxia acidicola</name>
    <dbReference type="NCBI Taxonomy" id="209389"/>
    <lineage>
        <taxon>Bacteria</taxon>
        <taxon>Bacillati</taxon>
        <taxon>Bacillota</taxon>
        <taxon>Bacilli</taxon>
        <taxon>Bacillales</taxon>
        <taxon>Bacillaceae</taxon>
        <taxon>Heyndrickxia</taxon>
    </lineage>
</organism>
<keyword evidence="9" id="KW-1185">Reference proteome</keyword>
<evidence type="ECO:0000256" key="2">
    <source>
        <dbReference type="ARBA" id="ARBA00004401"/>
    </source>
</evidence>
<dbReference type="PROSITE" id="PS00761">
    <property type="entry name" value="SPASE_I_3"/>
    <property type="match status" value="1"/>
</dbReference>
<dbReference type="EC" id="3.4.21.89" evidence="4 6"/>
<evidence type="ECO:0000256" key="4">
    <source>
        <dbReference type="ARBA" id="ARBA00013208"/>
    </source>
</evidence>
<dbReference type="PANTHER" id="PTHR43390">
    <property type="entry name" value="SIGNAL PEPTIDASE I"/>
    <property type="match status" value="1"/>
</dbReference>
<evidence type="ECO:0000313" key="8">
    <source>
        <dbReference type="EMBL" id="MED1201873.1"/>
    </source>
</evidence>
<proteinExistence type="inferred from homology"/>
<comment type="caution">
    <text evidence="8">The sequence shown here is derived from an EMBL/GenBank/DDBJ whole genome shotgun (WGS) entry which is preliminary data.</text>
</comment>
<protein>
    <recommendedName>
        <fullName evidence="4 6">Signal peptidase I</fullName>
        <ecNumber evidence="4 6">3.4.21.89</ecNumber>
    </recommendedName>
</protein>
<evidence type="ECO:0000256" key="3">
    <source>
        <dbReference type="ARBA" id="ARBA00009370"/>
    </source>
</evidence>
<dbReference type="InterPro" id="IPR019757">
    <property type="entry name" value="Pept_S26A_signal_pept_1_Lys-AS"/>
</dbReference>
<dbReference type="EMBL" id="JARMAB010000003">
    <property type="protein sequence ID" value="MED1201873.1"/>
    <property type="molecule type" value="Genomic_DNA"/>
</dbReference>
<dbReference type="PROSITE" id="PS00760">
    <property type="entry name" value="SPASE_I_2"/>
    <property type="match status" value="1"/>
</dbReference>
<dbReference type="InterPro" id="IPR019758">
    <property type="entry name" value="Pept_S26A_signal_pept_1_CS"/>
</dbReference>
<dbReference type="Gene3D" id="2.10.109.10">
    <property type="entry name" value="Umud Fragment, subunit A"/>
    <property type="match status" value="1"/>
</dbReference>
<accession>A0ABU6MBS5</accession>
<evidence type="ECO:0000256" key="5">
    <source>
        <dbReference type="ARBA" id="ARBA00022801"/>
    </source>
</evidence>
<evidence type="ECO:0000313" key="9">
    <source>
        <dbReference type="Proteomes" id="UP001341444"/>
    </source>
</evidence>